<dbReference type="Pfam" id="PF03106">
    <property type="entry name" value="WRKY"/>
    <property type="match status" value="1"/>
</dbReference>
<dbReference type="InterPro" id="IPR036576">
    <property type="entry name" value="WRKY_dom_sf"/>
</dbReference>
<dbReference type="SUPFAM" id="SSF118290">
    <property type="entry name" value="WRKY DNA-binding domain"/>
    <property type="match status" value="1"/>
</dbReference>
<comment type="subcellular location">
    <subcellularLocation>
        <location evidence="1">Nucleus</location>
    </subcellularLocation>
</comment>
<dbReference type="GO" id="GO:0005634">
    <property type="term" value="C:nucleus"/>
    <property type="evidence" value="ECO:0007669"/>
    <property type="project" value="UniProtKB-SubCell"/>
</dbReference>
<dbReference type="Gene3D" id="2.20.25.80">
    <property type="entry name" value="WRKY domain"/>
    <property type="match status" value="1"/>
</dbReference>
<keyword evidence="5" id="KW-0539">Nucleus</keyword>
<evidence type="ECO:0000259" key="7">
    <source>
        <dbReference type="PROSITE" id="PS50811"/>
    </source>
</evidence>
<keyword evidence="4" id="KW-0804">Transcription</keyword>
<evidence type="ECO:0000256" key="2">
    <source>
        <dbReference type="ARBA" id="ARBA00023015"/>
    </source>
</evidence>
<feature type="compositionally biased region" description="Basic and acidic residues" evidence="6">
    <location>
        <begin position="65"/>
        <end position="78"/>
    </location>
</feature>
<accession>A0AAX6DU12</accession>
<dbReference type="PANTHER" id="PTHR32096">
    <property type="entry name" value="WRKY TRANSCRIPTION FACTOR 30-RELATED-RELATED"/>
    <property type="match status" value="1"/>
</dbReference>
<dbReference type="EMBL" id="JANAVB010042014">
    <property type="protein sequence ID" value="KAJ6795238.1"/>
    <property type="molecule type" value="Genomic_DNA"/>
</dbReference>
<dbReference type="EMBL" id="JANAVB010019200">
    <property type="protein sequence ID" value="KAJ6828549.1"/>
    <property type="molecule type" value="Genomic_DNA"/>
</dbReference>
<dbReference type="Proteomes" id="UP001140949">
    <property type="component" value="Unassembled WGS sequence"/>
</dbReference>
<name>A0AAX6DU12_IRIPA</name>
<keyword evidence="10" id="KW-1185">Reference proteome</keyword>
<evidence type="ECO:0000256" key="5">
    <source>
        <dbReference type="ARBA" id="ARBA00023242"/>
    </source>
</evidence>
<organism evidence="8 10">
    <name type="scientific">Iris pallida</name>
    <name type="common">Sweet iris</name>
    <dbReference type="NCBI Taxonomy" id="29817"/>
    <lineage>
        <taxon>Eukaryota</taxon>
        <taxon>Viridiplantae</taxon>
        <taxon>Streptophyta</taxon>
        <taxon>Embryophyta</taxon>
        <taxon>Tracheophyta</taxon>
        <taxon>Spermatophyta</taxon>
        <taxon>Magnoliopsida</taxon>
        <taxon>Liliopsida</taxon>
        <taxon>Asparagales</taxon>
        <taxon>Iridaceae</taxon>
        <taxon>Iridoideae</taxon>
        <taxon>Irideae</taxon>
        <taxon>Iris</taxon>
    </lineage>
</organism>
<dbReference type="AlphaFoldDB" id="A0AAX6DU12"/>
<evidence type="ECO:0000256" key="3">
    <source>
        <dbReference type="ARBA" id="ARBA00023125"/>
    </source>
</evidence>
<sequence length="308" mass="33571">MEIGTSNLVLAELTRATELVKKLQAHIDSNCSADAGRALTKEILCCLDKSASMVSESARSLAESPRSEDSVVRKDRENKCKKRKTQAKWTSKVRLGSGPGVEGPLEDGYSWRKYGQKEILAATHPRGYFRCTHLKSQGCLAMKQVQRSEDNPSVFDVTYRGTHTCQPKPAARAAGAAPQPRNQDLLLSFQTGLKVKTEGLDSKSPEPASDFSFPSAPEALTFSPSSTLDGCFVLGGFSSAFISPASSESNYFGGQNLQAAEWDFTEIVSAATCADHTHSTMFDMDFLQNSLDLDLDFPFDAYSFPPIN</sequence>
<gene>
    <name evidence="8" type="ORF">M6B38_227665</name>
    <name evidence="9" type="ORF">M6B38_362320</name>
</gene>
<dbReference type="GO" id="GO:0003700">
    <property type="term" value="F:DNA-binding transcription factor activity"/>
    <property type="evidence" value="ECO:0007669"/>
    <property type="project" value="InterPro"/>
</dbReference>
<dbReference type="GO" id="GO:0000976">
    <property type="term" value="F:transcription cis-regulatory region binding"/>
    <property type="evidence" value="ECO:0007669"/>
    <property type="project" value="TreeGrafter"/>
</dbReference>
<comment type="caution">
    <text evidence="8">The sequence shown here is derived from an EMBL/GenBank/DDBJ whole genome shotgun (WGS) entry which is preliminary data.</text>
</comment>
<dbReference type="PROSITE" id="PS50811">
    <property type="entry name" value="WRKY"/>
    <property type="match status" value="1"/>
</dbReference>
<dbReference type="SMART" id="SM00774">
    <property type="entry name" value="WRKY"/>
    <property type="match status" value="1"/>
</dbReference>
<keyword evidence="3" id="KW-0238">DNA-binding</keyword>
<dbReference type="PANTHER" id="PTHR32096:SF146">
    <property type="entry name" value="WRKY TRANSCRIPTION FACTOR 19-RELATED"/>
    <property type="match status" value="1"/>
</dbReference>
<protein>
    <submittedName>
        <fullName evidence="8">WRKY transcription factor 41</fullName>
    </submittedName>
</protein>
<dbReference type="InterPro" id="IPR003657">
    <property type="entry name" value="WRKY_dom"/>
</dbReference>
<keyword evidence="2" id="KW-0805">Transcription regulation</keyword>
<evidence type="ECO:0000256" key="6">
    <source>
        <dbReference type="SAM" id="MobiDB-lite"/>
    </source>
</evidence>
<evidence type="ECO:0000256" key="1">
    <source>
        <dbReference type="ARBA" id="ARBA00004123"/>
    </source>
</evidence>
<evidence type="ECO:0000313" key="8">
    <source>
        <dbReference type="EMBL" id="KAJ6795238.1"/>
    </source>
</evidence>
<evidence type="ECO:0000313" key="9">
    <source>
        <dbReference type="EMBL" id="KAJ6828549.1"/>
    </source>
</evidence>
<feature type="domain" description="WRKY" evidence="7">
    <location>
        <begin position="100"/>
        <end position="163"/>
    </location>
</feature>
<feature type="region of interest" description="Disordered" evidence="6">
    <location>
        <begin position="58"/>
        <end position="81"/>
    </location>
</feature>
<reference evidence="8" key="1">
    <citation type="journal article" date="2023" name="GigaByte">
        <title>Genome assembly of the bearded iris, Iris pallida Lam.</title>
        <authorList>
            <person name="Bruccoleri R.E."/>
            <person name="Oakeley E.J."/>
            <person name="Faust A.M.E."/>
            <person name="Altorfer M."/>
            <person name="Dessus-Babus S."/>
            <person name="Burckhardt D."/>
            <person name="Oertli M."/>
            <person name="Naumann U."/>
            <person name="Petersen F."/>
            <person name="Wong J."/>
        </authorList>
    </citation>
    <scope>NUCLEOTIDE SEQUENCE</scope>
    <source>
        <strain evidence="8">GSM-AAB239-AS_SAM_17_03QT</strain>
    </source>
</reference>
<proteinExistence type="predicted"/>
<evidence type="ECO:0000313" key="10">
    <source>
        <dbReference type="Proteomes" id="UP001140949"/>
    </source>
</evidence>
<evidence type="ECO:0000256" key="4">
    <source>
        <dbReference type="ARBA" id="ARBA00023163"/>
    </source>
</evidence>
<reference evidence="8" key="2">
    <citation type="submission" date="2023-04" db="EMBL/GenBank/DDBJ databases">
        <authorList>
            <person name="Bruccoleri R.E."/>
            <person name="Oakeley E.J."/>
            <person name="Faust A.-M."/>
            <person name="Dessus-Babus S."/>
            <person name="Altorfer M."/>
            <person name="Burckhardt D."/>
            <person name="Oertli M."/>
            <person name="Naumann U."/>
            <person name="Petersen F."/>
            <person name="Wong J."/>
        </authorList>
    </citation>
    <scope>NUCLEOTIDE SEQUENCE</scope>
    <source>
        <strain evidence="8">GSM-AAB239-AS_SAM_17_03QT</strain>
        <tissue evidence="8">Leaf</tissue>
    </source>
</reference>
<dbReference type="InterPro" id="IPR044810">
    <property type="entry name" value="WRKY_plant"/>
</dbReference>